<dbReference type="SUPFAM" id="SSF53474">
    <property type="entry name" value="alpha/beta-Hydrolases"/>
    <property type="match status" value="1"/>
</dbReference>
<dbReference type="InterPro" id="IPR041127">
    <property type="entry name" value="PET_hydrolase/cutinase-like"/>
</dbReference>
<evidence type="ECO:0000256" key="2">
    <source>
        <dbReference type="SAM" id="SignalP"/>
    </source>
</evidence>
<accession>A0A2T5MD89</accession>
<sequence>MNASTVRRTLSRGVFCLLVLMIGCSQSEAPQTETDSSTKTEPGNTPNYPRGPIELKYYNDGPWAATSKVNFACCDSTGNAFDIWYPTELGKGGFQHPVITWGDGSAAKPTEYAYFLKHLASWGFIVIASETSNAHTGQEIIDAAKHVVAGNSDPSSIFYRKVAVNQVGAMGHSQGAGGAMNALMKSGGFIKTVVPFERPQQRQCTEAGDCPSTAGITSGSIFFVNGSEDGSVAPSTQSDNCMLNGQTNEQSYHCLYQNTPDTVDKAWGTVVGAAHNDIQGAPDCSNLPLPSQLLLCKRGSYGYLGYPTAWMMDQLQADAYAHSAFVSGSGEFFRPNPNWRNQISNIH</sequence>
<name>A0A2T5MD89_9GAMM</name>
<feature type="region of interest" description="Disordered" evidence="1">
    <location>
        <begin position="29"/>
        <end position="51"/>
    </location>
</feature>
<feature type="signal peptide" evidence="2">
    <location>
        <begin position="1"/>
        <end position="29"/>
    </location>
</feature>
<dbReference type="Pfam" id="PF12740">
    <property type="entry name" value="PETase"/>
    <property type="match status" value="1"/>
</dbReference>
<dbReference type="RefSeq" id="WP_107940908.1">
    <property type="nucleotide sequence ID" value="NZ_QANS01000005.1"/>
</dbReference>
<dbReference type="Proteomes" id="UP000244248">
    <property type="component" value="Unassembled WGS sequence"/>
</dbReference>
<evidence type="ECO:0000313" key="4">
    <source>
        <dbReference type="EMBL" id="PTU30536.1"/>
    </source>
</evidence>
<dbReference type="Gene3D" id="3.40.50.1820">
    <property type="entry name" value="alpha/beta hydrolase"/>
    <property type="match status" value="1"/>
</dbReference>
<keyword evidence="5" id="KW-1185">Reference proteome</keyword>
<reference evidence="4 5" key="1">
    <citation type="submission" date="2018-04" db="EMBL/GenBank/DDBJ databases">
        <title>Novel species isolated from glacier.</title>
        <authorList>
            <person name="Liu Q."/>
            <person name="Xin Y.-H."/>
        </authorList>
    </citation>
    <scope>NUCLEOTIDE SEQUENCE [LARGE SCALE GENOMIC DNA]</scope>
    <source>
        <strain evidence="4 5">GT1R17</strain>
    </source>
</reference>
<organism evidence="4 5">
    <name type="scientific">Stenotrophobium rhamnosiphilum</name>
    <dbReference type="NCBI Taxonomy" id="2029166"/>
    <lineage>
        <taxon>Bacteria</taxon>
        <taxon>Pseudomonadati</taxon>
        <taxon>Pseudomonadota</taxon>
        <taxon>Gammaproteobacteria</taxon>
        <taxon>Nevskiales</taxon>
        <taxon>Nevskiaceae</taxon>
        <taxon>Stenotrophobium</taxon>
    </lineage>
</organism>
<feature type="chain" id="PRO_5015492862" description="PET hydrolase/cutinase-like domain-containing protein" evidence="2">
    <location>
        <begin position="30"/>
        <end position="347"/>
    </location>
</feature>
<feature type="domain" description="PET hydrolase/cutinase-like" evidence="3">
    <location>
        <begin position="79"/>
        <end position="198"/>
    </location>
</feature>
<protein>
    <recommendedName>
        <fullName evidence="3">PET hydrolase/cutinase-like domain-containing protein</fullName>
    </recommendedName>
</protein>
<evidence type="ECO:0000259" key="3">
    <source>
        <dbReference type="Pfam" id="PF12740"/>
    </source>
</evidence>
<gene>
    <name evidence="4" type="ORF">CJD38_13580</name>
</gene>
<evidence type="ECO:0000313" key="5">
    <source>
        <dbReference type="Proteomes" id="UP000244248"/>
    </source>
</evidence>
<dbReference type="PANTHER" id="PTHR33428:SF14">
    <property type="entry name" value="CARBOXYLESTERASE TYPE B DOMAIN-CONTAINING PROTEIN"/>
    <property type="match status" value="1"/>
</dbReference>
<dbReference type="AlphaFoldDB" id="A0A2T5MD89"/>
<proteinExistence type="predicted"/>
<keyword evidence="2" id="KW-0732">Signal</keyword>
<dbReference type="PANTHER" id="PTHR33428">
    <property type="entry name" value="CHLOROPHYLLASE-2, CHLOROPLASTIC"/>
    <property type="match status" value="1"/>
</dbReference>
<dbReference type="InterPro" id="IPR029058">
    <property type="entry name" value="AB_hydrolase_fold"/>
</dbReference>
<dbReference type="OrthoDB" id="9812672at2"/>
<dbReference type="EMBL" id="QANS01000005">
    <property type="protein sequence ID" value="PTU30536.1"/>
    <property type="molecule type" value="Genomic_DNA"/>
</dbReference>
<evidence type="ECO:0000256" key="1">
    <source>
        <dbReference type="SAM" id="MobiDB-lite"/>
    </source>
</evidence>
<dbReference type="PROSITE" id="PS51257">
    <property type="entry name" value="PROKAR_LIPOPROTEIN"/>
    <property type="match status" value="1"/>
</dbReference>
<comment type="caution">
    <text evidence="4">The sequence shown here is derived from an EMBL/GenBank/DDBJ whole genome shotgun (WGS) entry which is preliminary data.</text>
</comment>
<feature type="compositionally biased region" description="Polar residues" evidence="1">
    <location>
        <begin position="29"/>
        <end position="47"/>
    </location>
</feature>